<proteinExistence type="predicted"/>
<gene>
    <name evidence="2" type="ORF">CSB45_07395</name>
</gene>
<name>A0A2G6E5T3_9BACT</name>
<organism evidence="2 3">
    <name type="scientific">candidate division KSB3 bacterium</name>
    <dbReference type="NCBI Taxonomy" id="2044937"/>
    <lineage>
        <taxon>Bacteria</taxon>
        <taxon>candidate division KSB3</taxon>
    </lineage>
</organism>
<dbReference type="PROSITE" id="PS51819">
    <property type="entry name" value="VOC"/>
    <property type="match status" value="1"/>
</dbReference>
<dbReference type="Proteomes" id="UP000229740">
    <property type="component" value="Unassembled WGS sequence"/>
</dbReference>
<sequence length="129" mass="14651">MKITHVAIWTEQLERLKDFYVRYFKATAGEKYVNPDKGFASYFMTFQGETTLELMSSTNLHARAEDKSVYVVGLAHLAFGLEDEKAVDEQIRRLQQDGYALISAPRRTGDGYYESAVLDPDGNIIEITC</sequence>
<dbReference type="InterPro" id="IPR037523">
    <property type="entry name" value="VOC_core"/>
</dbReference>
<evidence type="ECO:0000259" key="1">
    <source>
        <dbReference type="PROSITE" id="PS51819"/>
    </source>
</evidence>
<comment type="caution">
    <text evidence="2">The sequence shown here is derived from an EMBL/GenBank/DDBJ whole genome shotgun (WGS) entry which is preliminary data.</text>
</comment>
<protein>
    <recommendedName>
        <fullName evidence="1">VOC domain-containing protein</fullName>
    </recommendedName>
</protein>
<accession>A0A2G6E5T3</accession>
<dbReference type="InterPro" id="IPR051332">
    <property type="entry name" value="Fosfomycin_Res_Enzymes"/>
</dbReference>
<feature type="domain" description="VOC" evidence="1">
    <location>
        <begin position="2"/>
        <end position="129"/>
    </location>
</feature>
<dbReference type="Pfam" id="PF00903">
    <property type="entry name" value="Glyoxalase"/>
    <property type="match status" value="1"/>
</dbReference>
<dbReference type="InterPro" id="IPR004360">
    <property type="entry name" value="Glyas_Fos-R_dOase_dom"/>
</dbReference>
<dbReference type="PANTHER" id="PTHR36113:SF1">
    <property type="entry name" value="GLYOXALASE_BLEOMYCIN RESISTANCE PROTEIN_DIOXYGENASE"/>
    <property type="match status" value="1"/>
</dbReference>
<evidence type="ECO:0000313" key="3">
    <source>
        <dbReference type="Proteomes" id="UP000229740"/>
    </source>
</evidence>
<dbReference type="EMBL" id="PDPS01000027">
    <property type="protein sequence ID" value="PID57434.1"/>
    <property type="molecule type" value="Genomic_DNA"/>
</dbReference>
<reference evidence="2 3" key="1">
    <citation type="submission" date="2017-10" db="EMBL/GenBank/DDBJ databases">
        <title>Novel microbial diversity and functional potential in the marine mammal oral microbiome.</title>
        <authorList>
            <person name="Dudek N.K."/>
            <person name="Sun C.L."/>
            <person name="Burstein D."/>
            <person name="Kantor R.S."/>
            <person name="Aliaga Goltsman D.S."/>
            <person name="Bik E.M."/>
            <person name="Thomas B.C."/>
            <person name="Banfield J.F."/>
            <person name="Relman D.A."/>
        </authorList>
    </citation>
    <scope>NUCLEOTIDE SEQUENCE [LARGE SCALE GENOMIC DNA]</scope>
    <source>
        <strain evidence="2">DOLZORAL124_49_17</strain>
    </source>
</reference>
<dbReference type="InterPro" id="IPR029068">
    <property type="entry name" value="Glyas_Bleomycin-R_OHBP_Dase"/>
</dbReference>
<dbReference type="AlphaFoldDB" id="A0A2G6E5T3"/>
<dbReference type="Gene3D" id="3.10.180.10">
    <property type="entry name" value="2,3-Dihydroxybiphenyl 1,2-Dioxygenase, domain 1"/>
    <property type="match status" value="1"/>
</dbReference>
<evidence type="ECO:0000313" key="2">
    <source>
        <dbReference type="EMBL" id="PID57434.1"/>
    </source>
</evidence>
<dbReference type="SUPFAM" id="SSF54593">
    <property type="entry name" value="Glyoxalase/Bleomycin resistance protein/Dihydroxybiphenyl dioxygenase"/>
    <property type="match status" value="1"/>
</dbReference>
<dbReference type="PANTHER" id="PTHR36113">
    <property type="entry name" value="LYASE, PUTATIVE-RELATED-RELATED"/>
    <property type="match status" value="1"/>
</dbReference>